<keyword evidence="1" id="KW-0812">Transmembrane</keyword>
<evidence type="ECO:0000313" key="3">
    <source>
        <dbReference type="Proteomes" id="UP001305606"/>
    </source>
</evidence>
<name>A0ABY9UQF0_9ACTN</name>
<evidence type="ECO:0000313" key="2">
    <source>
        <dbReference type="EMBL" id="WNE94192.1"/>
    </source>
</evidence>
<evidence type="ECO:0008006" key="4">
    <source>
        <dbReference type="Google" id="ProtNLM"/>
    </source>
</evidence>
<proteinExistence type="predicted"/>
<keyword evidence="1" id="KW-1133">Transmembrane helix</keyword>
<protein>
    <recommendedName>
        <fullName evidence="4">DUF1772 domain-containing protein</fullName>
    </recommendedName>
</protein>
<dbReference type="Proteomes" id="UP001305606">
    <property type="component" value="Chromosome"/>
</dbReference>
<evidence type="ECO:0000256" key="1">
    <source>
        <dbReference type="SAM" id="Phobius"/>
    </source>
</evidence>
<feature type="transmembrane region" description="Helical" evidence="1">
    <location>
        <begin position="6"/>
        <end position="26"/>
    </location>
</feature>
<sequence>MNHSLAALTAATAFTWLGTVVGVSLLETPLRFRALRNHVEEDAEATRLGLGIGRLVFRALNTAEAVLAVVTVVAVLVAGPTVAVAVLTGIVAVLLTVQLAAVRPFLQRRSSRVLAGEHPPRSGAHHVYVTLEMLKVPALIALGATALAAL</sequence>
<reference evidence="2 3" key="1">
    <citation type="submission" date="2023-02" db="EMBL/GenBank/DDBJ databases">
        <title>Streptomyces sp. SCA4-21 with antifungal activity against Fusarium oxysporum f. sp. cubense, Streptomyces sp. SCA2-17 with antifungal activity against Fusarium oxysporum f. sp. cubense.</title>
        <authorList>
            <person name="Qi D."/>
        </authorList>
    </citation>
    <scope>NUCLEOTIDE SEQUENCE [LARGE SCALE GENOMIC DNA]</scope>
    <source>
        <strain evidence="2 3">SCA4-21</strain>
    </source>
</reference>
<keyword evidence="3" id="KW-1185">Reference proteome</keyword>
<keyword evidence="1" id="KW-0472">Membrane</keyword>
<organism evidence="2 3">
    <name type="scientific">Streptomyces luomodiensis</name>
    <dbReference type="NCBI Taxonomy" id="3026192"/>
    <lineage>
        <taxon>Bacteria</taxon>
        <taxon>Bacillati</taxon>
        <taxon>Actinomycetota</taxon>
        <taxon>Actinomycetes</taxon>
        <taxon>Kitasatosporales</taxon>
        <taxon>Streptomycetaceae</taxon>
        <taxon>Streptomyces</taxon>
    </lineage>
</organism>
<feature type="transmembrane region" description="Helical" evidence="1">
    <location>
        <begin position="55"/>
        <end position="76"/>
    </location>
</feature>
<feature type="transmembrane region" description="Helical" evidence="1">
    <location>
        <begin position="82"/>
        <end position="102"/>
    </location>
</feature>
<dbReference type="RefSeq" id="WP_311033680.1">
    <property type="nucleotide sequence ID" value="NZ_CP117522.1"/>
</dbReference>
<dbReference type="EMBL" id="CP117522">
    <property type="protein sequence ID" value="WNE94192.1"/>
    <property type="molecule type" value="Genomic_DNA"/>
</dbReference>
<accession>A0ABY9UQF0</accession>
<gene>
    <name evidence="2" type="ORF">PS467_02065</name>
</gene>